<keyword evidence="2" id="KW-1185">Reference proteome</keyword>
<gene>
    <name evidence="1" type="ORF">NS365_04115</name>
</gene>
<sequence length="258" mass="28364">MSEFRACIAYDNRADAATTILRASSSAPFLPPSLLRDPHIARKWRGLGQAASLFLDFQSPTPIDTVALVGCSMTQAGTMRLRGSNSDSEGGAAVFDLTVTGCCDPVYGYQMALLPEPISARYLRIDLLQPGADGIDAGRLFVGPRCRFVSNFDFNWSMRWVDPSVKTKSAGGSTHVDPKRKYRIADLTFAELTEDQRWSFVEAIDASKGASADVLTILDPTAPNLGQVTIWGFQSETTPIVQAVWDRFSKQYQIEERL</sequence>
<dbReference type="InterPro" id="IPR008979">
    <property type="entry name" value="Galactose-bd-like_sf"/>
</dbReference>
<dbReference type="SUPFAM" id="SSF49785">
    <property type="entry name" value="Galactose-binding domain-like"/>
    <property type="match status" value="1"/>
</dbReference>
<comment type="caution">
    <text evidence="1">The sequence shown here is derived from an EMBL/GenBank/DDBJ whole genome shotgun (WGS) entry which is preliminary data.</text>
</comment>
<dbReference type="PATRIC" id="fig|401562.4.peg.338"/>
<dbReference type="RefSeq" id="WP_058599007.1">
    <property type="nucleotide sequence ID" value="NZ_LDQA01000010.1"/>
</dbReference>
<protein>
    <submittedName>
        <fullName evidence="1">Uncharacterized protein</fullName>
    </submittedName>
</protein>
<evidence type="ECO:0000313" key="2">
    <source>
        <dbReference type="Proteomes" id="UP000078529"/>
    </source>
</evidence>
<proteinExistence type="predicted"/>
<accession>A0A175RX67</accession>
<dbReference type="EMBL" id="LDQA01000010">
    <property type="protein sequence ID" value="KTR07479.1"/>
    <property type="molecule type" value="Genomic_DNA"/>
</dbReference>
<organism evidence="1 2">
    <name type="scientific">Aureimonas ureilytica</name>
    <dbReference type="NCBI Taxonomy" id="401562"/>
    <lineage>
        <taxon>Bacteria</taxon>
        <taxon>Pseudomonadati</taxon>
        <taxon>Pseudomonadota</taxon>
        <taxon>Alphaproteobacteria</taxon>
        <taxon>Hyphomicrobiales</taxon>
        <taxon>Aurantimonadaceae</taxon>
        <taxon>Aureimonas</taxon>
    </lineage>
</organism>
<name>A0A175RX67_9HYPH</name>
<evidence type="ECO:0000313" key="1">
    <source>
        <dbReference type="EMBL" id="KTR07479.1"/>
    </source>
</evidence>
<dbReference type="AlphaFoldDB" id="A0A175RX67"/>
<dbReference type="Proteomes" id="UP000078529">
    <property type="component" value="Unassembled WGS sequence"/>
</dbReference>
<reference evidence="1 2" key="1">
    <citation type="journal article" date="2016" name="Front. Microbiol.">
        <title>Genomic Resource of Rice Seed Associated Bacteria.</title>
        <authorList>
            <person name="Midha S."/>
            <person name="Bansal K."/>
            <person name="Sharma S."/>
            <person name="Kumar N."/>
            <person name="Patil P.P."/>
            <person name="Chaudhry V."/>
            <person name="Patil P.B."/>
        </authorList>
    </citation>
    <scope>NUCLEOTIDE SEQUENCE [LARGE SCALE GENOMIC DNA]</scope>
    <source>
        <strain evidence="1 2">NS365</strain>
    </source>
</reference>